<feature type="compositionally biased region" description="Polar residues" evidence="1">
    <location>
        <begin position="224"/>
        <end position="235"/>
    </location>
</feature>
<reference evidence="2 3" key="1">
    <citation type="submission" date="2016-07" db="EMBL/GenBank/DDBJ databases">
        <title>Pervasive Adenine N6-methylation of Active Genes in Fungi.</title>
        <authorList>
            <consortium name="DOE Joint Genome Institute"/>
            <person name="Mondo S.J."/>
            <person name="Dannebaum R.O."/>
            <person name="Kuo R.C."/>
            <person name="Labutti K."/>
            <person name="Haridas S."/>
            <person name="Kuo A."/>
            <person name="Salamov A."/>
            <person name="Ahrendt S.R."/>
            <person name="Lipzen A."/>
            <person name="Sullivan W."/>
            <person name="Andreopoulos W.B."/>
            <person name="Clum A."/>
            <person name="Lindquist E."/>
            <person name="Daum C."/>
            <person name="Ramamoorthy G.K."/>
            <person name="Gryganskyi A."/>
            <person name="Culley D."/>
            <person name="Magnuson J.K."/>
            <person name="James T.Y."/>
            <person name="O'Malley M.A."/>
            <person name="Stajich J.E."/>
            <person name="Spatafora J.W."/>
            <person name="Visel A."/>
            <person name="Grigoriev I.V."/>
        </authorList>
    </citation>
    <scope>NUCLEOTIDE SEQUENCE [LARGE SCALE GENOMIC DNA]</scope>
    <source>
        <strain evidence="2 3">NRRL 2496</strain>
    </source>
</reference>
<feature type="compositionally biased region" description="Low complexity" evidence="1">
    <location>
        <begin position="24"/>
        <end position="34"/>
    </location>
</feature>
<evidence type="ECO:0000313" key="3">
    <source>
        <dbReference type="Proteomes" id="UP000242180"/>
    </source>
</evidence>
<evidence type="ECO:0000256" key="1">
    <source>
        <dbReference type="SAM" id="MobiDB-lite"/>
    </source>
</evidence>
<evidence type="ECO:0000313" key="2">
    <source>
        <dbReference type="EMBL" id="ORY98775.1"/>
    </source>
</evidence>
<keyword evidence="3" id="KW-1185">Reference proteome</keyword>
<feature type="compositionally biased region" description="Basic and acidic residues" evidence="1">
    <location>
        <begin position="166"/>
        <end position="182"/>
    </location>
</feature>
<protein>
    <submittedName>
        <fullName evidence="2">Uncharacterized protein</fullName>
    </submittedName>
</protein>
<name>A0A1X2HI52_SYNRA</name>
<accession>A0A1X2HI52</accession>
<organism evidence="2 3">
    <name type="scientific">Syncephalastrum racemosum</name>
    <name type="common">Filamentous fungus</name>
    <dbReference type="NCBI Taxonomy" id="13706"/>
    <lineage>
        <taxon>Eukaryota</taxon>
        <taxon>Fungi</taxon>
        <taxon>Fungi incertae sedis</taxon>
        <taxon>Mucoromycota</taxon>
        <taxon>Mucoromycotina</taxon>
        <taxon>Mucoromycetes</taxon>
        <taxon>Mucorales</taxon>
        <taxon>Syncephalastraceae</taxon>
        <taxon>Syncephalastrum</taxon>
    </lineage>
</organism>
<feature type="compositionally biased region" description="Basic and acidic residues" evidence="1">
    <location>
        <begin position="268"/>
        <end position="277"/>
    </location>
</feature>
<proteinExistence type="predicted"/>
<comment type="caution">
    <text evidence="2">The sequence shown here is derived from an EMBL/GenBank/DDBJ whole genome shotgun (WGS) entry which is preliminary data.</text>
</comment>
<feature type="compositionally biased region" description="Low complexity" evidence="1">
    <location>
        <begin position="185"/>
        <end position="199"/>
    </location>
</feature>
<feature type="compositionally biased region" description="Pro residues" evidence="1">
    <location>
        <begin position="95"/>
        <end position="107"/>
    </location>
</feature>
<sequence length="297" mass="32021">MFENLPASSDGLLGPGTSTPLTNSPHVHPSSSVTLSPTLLPIQATTNDTSNVTPSPVIDLDSGAATQLLRPISPAPNAMSPGDVLQIPPTQNETSPPPLGRTPPFPHTHPANEEQDIARLKPSVTEPLAGSGRLVPGSSLAPPPQVTHQISMPNVASTAKLSPSHLESRPMSRARSHSDQHAVRQQQHGLQQPQQIQQNRPRHQLNQPSLVPDPTPPLARRVRSATTLRQPQTTEPPLKAVIVNKQQQMYKKISTERKGSADGAVKQQRQETSDSPHRRSISADNSRKVWKAINLLA</sequence>
<feature type="region of interest" description="Disordered" evidence="1">
    <location>
        <begin position="71"/>
        <end position="115"/>
    </location>
</feature>
<feature type="region of interest" description="Disordered" evidence="1">
    <location>
        <begin position="1"/>
        <end position="34"/>
    </location>
</feature>
<feature type="region of interest" description="Disordered" evidence="1">
    <location>
        <begin position="127"/>
        <end position="237"/>
    </location>
</feature>
<dbReference type="EMBL" id="MCGN01000003">
    <property type="protein sequence ID" value="ORY98775.1"/>
    <property type="molecule type" value="Genomic_DNA"/>
</dbReference>
<dbReference type="Proteomes" id="UP000242180">
    <property type="component" value="Unassembled WGS sequence"/>
</dbReference>
<dbReference type="InParanoid" id="A0A1X2HI52"/>
<feature type="compositionally biased region" description="Polar residues" evidence="1">
    <location>
        <begin position="146"/>
        <end position="161"/>
    </location>
</feature>
<feature type="region of interest" description="Disordered" evidence="1">
    <location>
        <begin position="253"/>
        <end position="285"/>
    </location>
</feature>
<dbReference type="AlphaFoldDB" id="A0A1X2HI52"/>
<gene>
    <name evidence="2" type="ORF">BCR43DRAFT_206939</name>
</gene>
<dbReference type="OrthoDB" id="2275411at2759"/>